<evidence type="ECO:0000259" key="1">
    <source>
        <dbReference type="Pfam" id="PF25210"/>
    </source>
</evidence>
<comment type="caution">
    <text evidence="2">The sequence shown here is derived from an EMBL/GenBank/DDBJ whole genome shotgun (WGS) entry which is preliminary data.</text>
</comment>
<gene>
    <name evidence="2" type="ORF">V5N11_021384</name>
</gene>
<name>A0ABD1BDQ2_CARAN</name>
<dbReference type="EMBL" id="JBANAX010000253">
    <property type="protein sequence ID" value="KAL1217033.1"/>
    <property type="molecule type" value="Genomic_DNA"/>
</dbReference>
<dbReference type="Gene3D" id="2.120.10.80">
    <property type="entry name" value="Kelch-type beta propeller"/>
    <property type="match status" value="1"/>
</dbReference>
<protein>
    <submittedName>
        <fullName evidence="2">F-box/kelch-repeat protein</fullName>
    </submittedName>
</protein>
<dbReference type="AlphaFoldDB" id="A0ABD1BDQ2"/>
<sequence length="227" mass="26853">MKVRIGTAWGEAPRMTVPRARAMNAPAVVLNEKIYVMTGCKEDESTNWAEVFNTKTQIWEPLQDPGTELRSCLIKGVRARQGKLNVKVCDKEHMMKRYVYDPEQRRWDKFTLLRQRVRVRWIDNVRYSCNHKYCYWYDSELVEWRKVMGLDLLHGYVMAEITRHAGKLLIFFWDRFGQSDPNKKLWCALVAPERSHSGEVWGHIEWTDVVRTVPQTSTFVRCVVERV</sequence>
<accession>A0ABD1BDQ2</accession>
<keyword evidence="3" id="KW-1185">Reference proteome</keyword>
<evidence type="ECO:0000313" key="3">
    <source>
        <dbReference type="Proteomes" id="UP001558713"/>
    </source>
</evidence>
<dbReference type="PANTHER" id="PTHR24414:SF157">
    <property type="entry name" value="F-BOX DOMAIN-CONTAINING PROTEIN"/>
    <property type="match status" value="1"/>
</dbReference>
<dbReference type="InterPro" id="IPR015915">
    <property type="entry name" value="Kelch-typ_b-propeller"/>
</dbReference>
<dbReference type="InterPro" id="IPR050354">
    <property type="entry name" value="F-box/kelch-repeat_ARATH"/>
</dbReference>
<dbReference type="PANTHER" id="PTHR24414">
    <property type="entry name" value="F-BOX/KELCH-REPEAT PROTEIN SKIP4"/>
    <property type="match status" value="1"/>
</dbReference>
<dbReference type="Pfam" id="PF25210">
    <property type="entry name" value="Kelch_FKB95"/>
    <property type="match status" value="1"/>
</dbReference>
<organism evidence="2 3">
    <name type="scientific">Cardamine amara subsp. amara</name>
    <dbReference type="NCBI Taxonomy" id="228776"/>
    <lineage>
        <taxon>Eukaryota</taxon>
        <taxon>Viridiplantae</taxon>
        <taxon>Streptophyta</taxon>
        <taxon>Embryophyta</taxon>
        <taxon>Tracheophyta</taxon>
        <taxon>Spermatophyta</taxon>
        <taxon>Magnoliopsida</taxon>
        <taxon>eudicotyledons</taxon>
        <taxon>Gunneridae</taxon>
        <taxon>Pentapetalae</taxon>
        <taxon>rosids</taxon>
        <taxon>malvids</taxon>
        <taxon>Brassicales</taxon>
        <taxon>Brassicaceae</taxon>
        <taxon>Cardamineae</taxon>
        <taxon>Cardamine</taxon>
    </lineage>
</organism>
<dbReference type="InterPro" id="IPR057499">
    <property type="entry name" value="Kelch_FKB95"/>
</dbReference>
<dbReference type="SUPFAM" id="SSF117281">
    <property type="entry name" value="Kelch motif"/>
    <property type="match status" value="1"/>
</dbReference>
<dbReference type="Proteomes" id="UP001558713">
    <property type="component" value="Unassembled WGS sequence"/>
</dbReference>
<proteinExistence type="predicted"/>
<feature type="domain" description="FKB95-like N-terminal Kelch" evidence="1">
    <location>
        <begin position="8"/>
        <end position="210"/>
    </location>
</feature>
<reference evidence="2 3" key="1">
    <citation type="submission" date="2024-04" db="EMBL/GenBank/DDBJ databases">
        <title>Genome assembly C_amara_ONT_v2.</title>
        <authorList>
            <person name="Yant L."/>
            <person name="Moore C."/>
            <person name="Slenker M."/>
        </authorList>
    </citation>
    <scope>NUCLEOTIDE SEQUENCE [LARGE SCALE GENOMIC DNA]</scope>
    <source>
        <tissue evidence="2">Leaf</tissue>
    </source>
</reference>
<evidence type="ECO:0000313" key="2">
    <source>
        <dbReference type="EMBL" id="KAL1217033.1"/>
    </source>
</evidence>